<accession>A0AAD5U979</accession>
<dbReference type="EMBL" id="JADGKB010000196">
    <property type="protein sequence ID" value="KAJ3251178.1"/>
    <property type="molecule type" value="Genomic_DNA"/>
</dbReference>
<name>A0AAD5U979_9FUNG</name>
<dbReference type="AlphaFoldDB" id="A0AAD5U979"/>
<evidence type="ECO:0000313" key="2">
    <source>
        <dbReference type="Proteomes" id="UP001210925"/>
    </source>
</evidence>
<gene>
    <name evidence="1" type="ORF">HK103_002595</name>
</gene>
<proteinExistence type="predicted"/>
<reference evidence="1" key="1">
    <citation type="submission" date="2020-05" db="EMBL/GenBank/DDBJ databases">
        <title>Phylogenomic resolution of chytrid fungi.</title>
        <authorList>
            <person name="Stajich J.E."/>
            <person name="Amses K."/>
            <person name="Simmons R."/>
            <person name="Seto K."/>
            <person name="Myers J."/>
            <person name="Bonds A."/>
            <person name="Quandt C.A."/>
            <person name="Barry K."/>
            <person name="Liu P."/>
            <person name="Grigoriev I."/>
            <person name="Longcore J.E."/>
            <person name="James T.Y."/>
        </authorList>
    </citation>
    <scope>NUCLEOTIDE SEQUENCE</scope>
    <source>
        <strain evidence="1">PLAUS21</strain>
    </source>
</reference>
<keyword evidence="2" id="KW-1185">Reference proteome</keyword>
<evidence type="ECO:0000313" key="1">
    <source>
        <dbReference type="EMBL" id="KAJ3251178.1"/>
    </source>
</evidence>
<sequence length="523" mass="59014">MKPCEFLTTRCEDWSILNGMKFAATKCIFVGDENIHDYRIYNVPISSEKQPKYLGIPLGGSGIDLALNAQQRATKTRAVTHMLAELGMNSTGFPQEASVRMYKAFIRPTFEYGLQLGTLDKPSLELLQKAQNLALRMILGANRSTSIAAMHKLCVLETVSQRNNYLSTCFFAPLINNDPQVQDFPATTLVQAQIRTHTASTLFSKAVTQNSLLQSLLNRANLNALRWIPFENQVQDLVQLPEKSYFYDLLVNMEAPYHRPDPETVTVAGAVCLVEKETTRVVLTSKVKMQKKIRAALLKWLTGGVARHQECKCGQELSRSHAVLCSGVGAFLNQHLPRSSAHYQMTNPLDSTINFYRLERNPEVYLLIFRCIQAIYVNCLGYQQRPNGYYSSEEQARNDAAAAGLEPNIVEYFPMDAPDIVQLAQTVSAWPSEPPEVTIATKLAQATDRRPSGRVYTWNGVVDYEFLPVAQRNAIARRNRARNRVPNRYNRQFALPAAQRAIEIEAIHDAMDVDAEMINRHYY</sequence>
<dbReference type="Proteomes" id="UP001210925">
    <property type="component" value="Unassembled WGS sequence"/>
</dbReference>
<protein>
    <submittedName>
        <fullName evidence="1">Uncharacterized protein</fullName>
    </submittedName>
</protein>
<organism evidence="1 2">
    <name type="scientific">Boothiomyces macroporosus</name>
    <dbReference type="NCBI Taxonomy" id="261099"/>
    <lineage>
        <taxon>Eukaryota</taxon>
        <taxon>Fungi</taxon>
        <taxon>Fungi incertae sedis</taxon>
        <taxon>Chytridiomycota</taxon>
        <taxon>Chytridiomycota incertae sedis</taxon>
        <taxon>Chytridiomycetes</taxon>
        <taxon>Rhizophydiales</taxon>
        <taxon>Terramycetaceae</taxon>
        <taxon>Boothiomyces</taxon>
    </lineage>
</organism>
<comment type="caution">
    <text evidence="1">The sequence shown here is derived from an EMBL/GenBank/DDBJ whole genome shotgun (WGS) entry which is preliminary data.</text>
</comment>